<dbReference type="InterPro" id="IPR036388">
    <property type="entry name" value="WH-like_DNA-bd_sf"/>
</dbReference>
<dbReference type="EMBL" id="MN988539">
    <property type="protein sequence ID" value="QIG74602.1"/>
    <property type="molecule type" value="Genomic_DNA"/>
</dbReference>
<protein>
    <submittedName>
        <fullName evidence="2">MarR family transcriptional regulator protein</fullName>
    </submittedName>
</protein>
<organism evidence="2 3">
    <name type="scientific">Rhizobium phage RHph_I20</name>
    <dbReference type="NCBI Taxonomy" id="2509730"/>
    <lineage>
        <taxon>Viruses</taxon>
        <taxon>Duplodnaviria</taxon>
        <taxon>Heunggongvirae</taxon>
        <taxon>Uroviricota</taxon>
        <taxon>Caudoviricetes</taxon>
        <taxon>Autographivirales</taxon>
        <taxon>Autographivirales incertae sedis</taxon>
        <taxon>Morelosvirus</taxon>
        <taxon>Morelosvirus RHphI20</taxon>
    </lineage>
</organism>
<evidence type="ECO:0000313" key="2">
    <source>
        <dbReference type="EMBL" id="QIG74602.1"/>
    </source>
</evidence>
<dbReference type="InterPro" id="IPR036390">
    <property type="entry name" value="WH_DNA-bd_sf"/>
</dbReference>
<dbReference type="Proteomes" id="UP000623593">
    <property type="component" value="Segment"/>
</dbReference>
<dbReference type="Gene3D" id="1.10.10.10">
    <property type="entry name" value="Winged helix-like DNA-binding domain superfamily/Winged helix DNA-binding domain"/>
    <property type="match status" value="1"/>
</dbReference>
<feature type="region of interest" description="Disordered" evidence="1">
    <location>
        <begin position="58"/>
        <end position="80"/>
    </location>
</feature>
<proteinExistence type="predicted"/>
<reference evidence="2" key="1">
    <citation type="submission" date="2020-01" db="EMBL/GenBank/DDBJ databases">
        <title>Patterns of diversity and host range of bacteriophage communities associated with bean-nodulatin bacteria.</title>
        <authorList>
            <person name="Vann Cauwenberghe J."/>
            <person name="Santamaria R.I."/>
            <person name="Bustos P."/>
            <person name="Juarez S."/>
            <person name="Gonzalez V."/>
        </authorList>
    </citation>
    <scope>NUCLEOTIDE SEQUENCE</scope>
</reference>
<accession>A0A7S5RBQ3</accession>
<name>A0A7S5RBQ3_9CAUD</name>
<evidence type="ECO:0000313" key="3">
    <source>
        <dbReference type="Proteomes" id="UP000623593"/>
    </source>
</evidence>
<feature type="compositionally biased region" description="Polar residues" evidence="1">
    <location>
        <begin position="58"/>
        <end position="69"/>
    </location>
</feature>
<sequence length="116" mass="13059">MLDSNPLVRALQELQSHWKNFPVQQMLLFLEIARNDLEGREWGVVEIGERLGMPQASVSRGITDLSSRTIPPGSSEPIDLVTTRPDAIDHRKRIPILTDKGRRVYESLSDLLTPTA</sequence>
<gene>
    <name evidence="2" type="ORF">EVC11_020</name>
</gene>
<evidence type="ECO:0000256" key="1">
    <source>
        <dbReference type="SAM" id="MobiDB-lite"/>
    </source>
</evidence>
<dbReference type="SUPFAM" id="SSF46785">
    <property type="entry name" value="Winged helix' DNA-binding domain"/>
    <property type="match status" value="1"/>
</dbReference>
<keyword evidence="3" id="KW-1185">Reference proteome</keyword>